<accession>W9VLV4</accession>
<feature type="compositionally biased region" description="Basic and acidic residues" evidence="1">
    <location>
        <begin position="115"/>
        <end position="143"/>
    </location>
</feature>
<dbReference type="OrthoDB" id="4160581at2759"/>
<keyword evidence="3" id="KW-1185">Reference proteome</keyword>
<feature type="region of interest" description="Disordered" evidence="1">
    <location>
        <begin position="41"/>
        <end position="197"/>
    </location>
</feature>
<comment type="caution">
    <text evidence="2">The sequence shown here is derived from an EMBL/GenBank/DDBJ whole genome shotgun (WGS) entry which is preliminary data.</text>
</comment>
<evidence type="ECO:0000313" key="3">
    <source>
        <dbReference type="Proteomes" id="UP000019473"/>
    </source>
</evidence>
<evidence type="ECO:0000256" key="1">
    <source>
        <dbReference type="SAM" id="MobiDB-lite"/>
    </source>
</evidence>
<proteinExistence type="predicted"/>
<sequence>MPSLFSNEYSRGPLYQYWKERGQEEKFLRGQRVDEAKLRAKGFKPLDAAYGPSSSESYASREGRGPPAYAPASTEEALAAGSRGHIPAADELPAYIDTDAGLASGSDTRSRSHSQPHEEGLVSAEEEKARLRALEEQNQRTRSDAAIARTLSDEAPDEGEDDKGKEPEARRKKSTVGKVGRWLADAASGYTKRQERW</sequence>
<dbReference type="EMBL" id="AMGW01000005">
    <property type="protein sequence ID" value="EXJ56488.1"/>
    <property type="molecule type" value="Genomic_DNA"/>
</dbReference>
<dbReference type="VEuPathDB" id="FungiDB:A1O7_06832"/>
<evidence type="ECO:0000313" key="2">
    <source>
        <dbReference type="EMBL" id="EXJ56488.1"/>
    </source>
</evidence>
<dbReference type="Proteomes" id="UP000019473">
    <property type="component" value="Unassembled WGS sequence"/>
</dbReference>
<name>W9VLV4_9EURO</name>
<dbReference type="GeneID" id="19181407"/>
<protein>
    <submittedName>
        <fullName evidence="2">Uncharacterized protein</fullName>
    </submittedName>
</protein>
<organism evidence="2 3">
    <name type="scientific">Cladophialophora yegresii CBS 114405</name>
    <dbReference type="NCBI Taxonomy" id="1182544"/>
    <lineage>
        <taxon>Eukaryota</taxon>
        <taxon>Fungi</taxon>
        <taxon>Dikarya</taxon>
        <taxon>Ascomycota</taxon>
        <taxon>Pezizomycotina</taxon>
        <taxon>Eurotiomycetes</taxon>
        <taxon>Chaetothyriomycetidae</taxon>
        <taxon>Chaetothyriales</taxon>
        <taxon>Herpotrichiellaceae</taxon>
        <taxon>Cladophialophora</taxon>
    </lineage>
</organism>
<reference evidence="2 3" key="1">
    <citation type="submission" date="2013-03" db="EMBL/GenBank/DDBJ databases">
        <title>The Genome Sequence of Cladophialophora yegresii CBS 114405.</title>
        <authorList>
            <consortium name="The Broad Institute Genomics Platform"/>
            <person name="Cuomo C."/>
            <person name="de Hoog S."/>
            <person name="Gorbushina A."/>
            <person name="Walker B."/>
            <person name="Young S.K."/>
            <person name="Zeng Q."/>
            <person name="Gargeya S."/>
            <person name="Fitzgerald M."/>
            <person name="Haas B."/>
            <person name="Abouelleil A."/>
            <person name="Allen A.W."/>
            <person name="Alvarado L."/>
            <person name="Arachchi H.M."/>
            <person name="Berlin A.M."/>
            <person name="Chapman S.B."/>
            <person name="Gainer-Dewar J."/>
            <person name="Goldberg J."/>
            <person name="Griggs A."/>
            <person name="Gujja S."/>
            <person name="Hansen M."/>
            <person name="Howarth C."/>
            <person name="Imamovic A."/>
            <person name="Ireland A."/>
            <person name="Larimer J."/>
            <person name="McCowan C."/>
            <person name="Murphy C."/>
            <person name="Pearson M."/>
            <person name="Poon T.W."/>
            <person name="Priest M."/>
            <person name="Roberts A."/>
            <person name="Saif S."/>
            <person name="Shea T."/>
            <person name="Sisk P."/>
            <person name="Sykes S."/>
            <person name="Wortman J."/>
            <person name="Nusbaum C."/>
            <person name="Birren B."/>
        </authorList>
    </citation>
    <scope>NUCLEOTIDE SEQUENCE [LARGE SCALE GENOMIC DNA]</scope>
    <source>
        <strain evidence="2 3">CBS 114405</strain>
    </source>
</reference>
<dbReference type="RefSeq" id="XP_007759022.1">
    <property type="nucleotide sequence ID" value="XM_007760832.1"/>
</dbReference>
<gene>
    <name evidence="2" type="ORF">A1O7_06832</name>
</gene>
<dbReference type="AlphaFoldDB" id="W9VLV4"/>
<dbReference type="HOGENOM" id="CLU_1343104_0_0_1"/>